<gene>
    <name evidence="2" type="ORF">LRS13_08215</name>
</gene>
<dbReference type="InterPro" id="IPR002909">
    <property type="entry name" value="IPT_dom"/>
</dbReference>
<sequence length="1147" mass="119915">MCFRQERGAERSDNNYYLAPCAPVFARRSCRCSPSPCCSRPWGAAHALPEDSGNPGKVRFVKRSASAFDQYSTQAYSTWLNQKLWRFQVSDDFFRDKTSWYTRGWVYWNSFGIWPDDPQASTYGLKTASGADVYLKYGSEDGAADRRAGDITNPAFRAARVAELKELLTHGYKGAWIDDVNLDLDLWERNGTTRATPYSPWLGRTVTAADWRIAMTVFMEEIRAAIPDKELMHNAVWYHGRVGTSREYFPEVDRLIKSADYVNKEWGINADSGLGGGLDQWSQDALFSHFDKVHRLGRGVVIDDDAASNAERNYVLANYLLVSDGKDGITDTSQTPVNWWPGWDTDLGQPKGPRYKWQGAIRRDFAGGTAIIKEQGAPAGDVTFGGPMQTLDGATVSKVTLGPRQGVVLKGTPVVPTFSRPTITSGPGGWYFDNWNGFSITGTNLKDAEVTIGGRPPARIDQQTDTAIDMTLSPVESPGPQEVKVTNPAGSATTTFTYTLRPGTGPSPTISSLSATKGFYDVATPVTISGANFVSPTVTLDGEPLTPTATSSGSITVTIPKGVAPGPSVLKVTTNAGTATTTFTCEARSVAPAPTISSMTPTKGFFDVATPVTITGTYLTGALVTVNGSSVTPSSVSATSVALTVPAGTATGSVPIKITTAGGSVTTTFTREARPVNPAPAITGVSRSLDQANNRFIATITGTGFTGATRVDFGTVASPAITVNSSTQITAVVPAQTGPLTVSVRVTTPAGTSPVVVPGTWQYFGAPKITSVTPSRGVAGTQVEVRGTGLEFARATVGGRVPASVSYPDQFDFLAPSGLTGTQPVVLTTPEGTASTTFTYEPVPTIASLSVTKGYVDVATPLELKGTNLIGTTVKVNGTTVVPSKVTPTSMVLTVPKGTAAGNATIAVTGPGGTATTTFAYITRTSTAPTITGISATSWYWNIATQVTISGTNLSAATLQVNGTTVTPKSRTATAVTVLLPVGSTPGTVATITLSTTAGTATTLYNWAPYLATSVAPNGTFEAGVGSWTAGSGVTMTSATDQKRSGTRSLKYVTTGAGIPVESLATSGIAGRYQVGGWALVPAGVVWSLDLTDATGAIYARASAVGTGAWQYVSVVGVTASTRPGVKFRTASGATAWLDDVAVQAAT</sequence>
<evidence type="ECO:0000313" key="2">
    <source>
        <dbReference type="EMBL" id="UUY05489.1"/>
    </source>
</evidence>
<protein>
    <submittedName>
        <fullName evidence="2">IPT/TIG domain-containing protein</fullName>
    </submittedName>
</protein>
<evidence type="ECO:0000259" key="1">
    <source>
        <dbReference type="SMART" id="SM00429"/>
    </source>
</evidence>
<dbReference type="CDD" id="cd00603">
    <property type="entry name" value="IPT_PCSR"/>
    <property type="match status" value="3"/>
</dbReference>
<feature type="domain" description="IPT/TIG" evidence="1">
    <location>
        <begin position="507"/>
        <end position="586"/>
    </location>
</feature>
<feature type="domain" description="IPT/TIG" evidence="1">
    <location>
        <begin position="593"/>
        <end position="672"/>
    </location>
</feature>
<dbReference type="InterPro" id="IPR029455">
    <property type="entry name" value="GHL15"/>
</dbReference>
<dbReference type="InterPro" id="IPR013783">
    <property type="entry name" value="Ig-like_fold"/>
</dbReference>
<dbReference type="RefSeq" id="WP_353865944.1">
    <property type="nucleotide sequence ID" value="NZ_CP088295.1"/>
</dbReference>
<dbReference type="CDD" id="cd00102">
    <property type="entry name" value="IPT"/>
    <property type="match status" value="2"/>
</dbReference>
<feature type="domain" description="IPT/TIG" evidence="1">
    <location>
        <begin position="843"/>
        <end position="922"/>
    </location>
</feature>
<proteinExistence type="predicted"/>
<keyword evidence="3" id="KW-1185">Reference proteome</keyword>
<dbReference type="InterPro" id="IPR014756">
    <property type="entry name" value="Ig_E-set"/>
</dbReference>
<dbReference type="Proteomes" id="UP001058860">
    <property type="component" value="Chromosome"/>
</dbReference>
<dbReference type="Pfam" id="PF01833">
    <property type="entry name" value="TIG"/>
    <property type="match status" value="5"/>
</dbReference>
<dbReference type="SUPFAM" id="SSF81296">
    <property type="entry name" value="E set domains"/>
    <property type="match status" value="4"/>
</dbReference>
<dbReference type="EMBL" id="CP088295">
    <property type="protein sequence ID" value="UUY05489.1"/>
    <property type="molecule type" value="Genomic_DNA"/>
</dbReference>
<dbReference type="Pfam" id="PF14885">
    <property type="entry name" value="GHL15"/>
    <property type="match status" value="1"/>
</dbReference>
<dbReference type="Gene3D" id="2.60.40.10">
    <property type="entry name" value="Immunoglobulins"/>
    <property type="match status" value="7"/>
</dbReference>
<feature type="domain" description="IPT/TIG" evidence="1">
    <location>
        <begin position="679"/>
        <end position="764"/>
    </location>
</feature>
<dbReference type="SMART" id="SM00429">
    <property type="entry name" value="IPT"/>
    <property type="match status" value="4"/>
</dbReference>
<organism evidence="2 3">
    <name type="scientific">Svornostia abyssi</name>
    <dbReference type="NCBI Taxonomy" id="2898438"/>
    <lineage>
        <taxon>Bacteria</taxon>
        <taxon>Bacillati</taxon>
        <taxon>Actinomycetota</taxon>
        <taxon>Thermoleophilia</taxon>
        <taxon>Solirubrobacterales</taxon>
        <taxon>Baekduiaceae</taxon>
        <taxon>Svornostia</taxon>
    </lineage>
</organism>
<accession>A0ABY5PLB9</accession>
<evidence type="ECO:0000313" key="3">
    <source>
        <dbReference type="Proteomes" id="UP001058860"/>
    </source>
</evidence>
<name>A0ABY5PLB9_9ACTN</name>
<reference evidence="3" key="1">
    <citation type="submission" date="2021-11" db="EMBL/GenBank/DDBJ databases">
        <title>Cultivation dependent microbiological survey of springs from the worlds oldest radium mine currently devoted to the extraction of radon-saturated water.</title>
        <authorList>
            <person name="Kapinusova G."/>
            <person name="Smrhova T."/>
            <person name="Strejcek M."/>
            <person name="Suman J."/>
            <person name="Jani K."/>
            <person name="Pajer P."/>
            <person name="Uhlik O."/>
        </authorList>
    </citation>
    <scope>NUCLEOTIDE SEQUENCE [LARGE SCALE GENOMIC DNA]</scope>
    <source>
        <strain evidence="3">J379</strain>
    </source>
</reference>